<gene>
    <name evidence="5" type="primary">acpS</name>
    <name evidence="5" type="ordered locus">MARTH_orf008</name>
</gene>
<proteinExistence type="predicted"/>
<dbReference type="eggNOG" id="COG0736">
    <property type="taxonomic scope" value="Bacteria"/>
</dbReference>
<dbReference type="Pfam" id="PF01648">
    <property type="entry name" value="ACPS"/>
    <property type="match status" value="1"/>
</dbReference>
<reference evidence="5 6" key="1">
    <citation type="journal article" date="2008" name="Infect. Immun.">
        <title>Genome of Mycoplasma arthritidis.</title>
        <authorList>
            <person name="Dybvig K."/>
            <person name="Zuhua C."/>
            <person name="Lao P."/>
            <person name="Jordan D.S."/>
            <person name="French C.T."/>
            <person name="Tu A.H."/>
            <person name="Loraine A.E."/>
        </authorList>
    </citation>
    <scope>NUCLEOTIDE SEQUENCE [LARGE SCALE GENOMIC DNA]</scope>
    <source>
        <strain evidence="5 6">158L3-1</strain>
    </source>
</reference>
<sequence length="98" mass="11390">MIGIDATRISRFKNFKDHQLVKFLHPNELIECKKAPNFAKYIATRWALKEAIFKCDNTFSSFSEIEIIKDQSGRYKFLDFALSTTNEDDLLIAIAQKQ</sequence>
<evidence type="ECO:0000256" key="1">
    <source>
        <dbReference type="ARBA" id="ARBA00022679"/>
    </source>
</evidence>
<evidence type="ECO:0000313" key="5">
    <source>
        <dbReference type="EMBL" id="ACF06975.1"/>
    </source>
</evidence>
<evidence type="ECO:0000313" key="6">
    <source>
        <dbReference type="Proteomes" id="UP000008812"/>
    </source>
</evidence>
<dbReference type="RefSeq" id="WP_012497932.1">
    <property type="nucleotide sequence ID" value="NC_011025.1"/>
</dbReference>
<dbReference type="Gene3D" id="3.90.470.20">
    <property type="entry name" value="4'-phosphopantetheinyl transferase domain"/>
    <property type="match status" value="1"/>
</dbReference>
<evidence type="ECO:0000256" key="3">
    <source>
        <dbReference type="ARBA" id="ARBA00022842"/>
    </source>
</evidence>
<dbReference type="KEGG" id="mat:MARTH_orf008"/>
<dbReference type="GO" id="GO:0000287">
    <property type="term" value="F:magnesium ion binding"/>
    <property type="evidence" value="ECO:0007669"/>
    <property type="project" value="InterPro"/>
</dbReference>
<dbReference type="Proteomes" id="UP000008812">
    <property type="component" value="Chromosome"/>
</dbReference>
<keyword evidence="3" id="KW-0460">Magnesium</keyword>
<dbReference type="InterPro" id="IPR008278">
    <property type="entry name" value="4-PPantetheinyl_Trfase_dom"/>
</dbReference>
<name>B3PLS3_META1</name>
<dbReference type="GO" id="GO:0008897">
    <property type="term" value="F:holo-[acyl-carrier-protein] synthase activity"/>
    <property type="evidence" value="ECO:0007669"/>
    <property type="project" value="InterPro"/>
</dbReference>
<dbReference type="NCBIfam" id="TIGR00556">
    <property type="entry name" value="pantethn_trn"/>
    <property type="match status" value="1"/>
</dbReference>
<dbReference type="InterPro" id="IPR004568">
    <property type="entry name" value="Ppantetheine-prot_Trfase_dom"/>
</dbReference>
<dbReference type="InterPro" id="IPR037143">
    <property type="entry name" value="4-PPantetheinyl_Trfase_dom_sf"/>
</dbReference>
<protein>
    <submittedName>
        <fullName evidence="5">Holo-acyl carrier protein synthase: phosphopantethiene-protein transferase</fullName>
    </submittedName>
</protein>
<dbReference type="SUPFAM" id="SSF56214">
    <property type="entry name" value="4'-phosphopantetheinyl transferase"/>
    <property type="match status" value="1"/>
</dbReference>
<evidence type="ECO:0000259" key="4">
    <source>
        <dbReference type="Pfam" id="PF01648"/>
    </source>
</evidence>
<keyword evidence="2" id="KW-0479">Metal-binding</keyword>
<dbReference type="EMBL" id="CP001047">
    <property type="protein sequence ID" value="ACF06975.1"/>
    <property type="molecule type" value="Genomic_DNA"/>
</dbReference>
<dbReference type="HOGENOM" id="CLU_089696_1_1_14"/>
<keyword evidence="1 5" id="KW-0808">Transferase</keyword>
<dbReference type="AlphaFoldDB" id="B3PLS3"/>
<organism evidence="5 6">
    <name type="scientific">Metamycoplasma arthritidis (strain 158L3-1)</name>
    <name type="common">Mycoplasma arthritidis</name>
    <dbReference type="NCBI Taxonomy" id="243272"/>
    <lineage>
        <taxon>Bacteria</taxon>
        <taxon>Bacillati</taxon>
        <taxon>Mycoplasmatota</taxon>
        <taxon>Mycoplasmoidales</taxon>
        <taxon>Metamycoplasmataceae</taxon>
        <taxon>Metamycoplasma</taxon>
    </lineage>
</organism>
<evidence type="ECO:0000256" key="2">
    <source>
        <dbReference type="ARBA" id="ARBA00022723"/>
    </source>
</evidence>
<dbReference type="STRING" id="243272.MARTH_orf008"/>
<keyword evidence="6" id="KW-1185">Reference proteome</keyword>
<accession>B3PLS3</accession>
<dbReference type="GO" id="GO:0006633">
    <property type="term" value="P:fatty acid biosynthetic process"/>
    <property type="evidence" value="ECO:0007669"/>
    <property type="project" value="InterPro"/>
</dbReference>
<feature type="domain" description="4'-phosphopantetheinyl transferase" evidence="4">
    <location>
        <begin position="2"/>
        <end position="79"/>
    </location>
</feature>